<comment type="catalytic activity">
    <reaction evidence="8">
        <text>L-threonyl-[protein] + ATP = O-phospho-L-threonyl-[protein] + ADP + H(+)</text>
        <dbReference type="Rhea" id="RHEA:46608"/>
        <dbReference type="Rhea" id="RHEA-COMP:11060"/>
        <dbReference type="Rhea" id="RHEA-COMP:11605"/>
        <dbReference type="ChEBI" id="CHEBI:15378"/>
        <dbReference type="ChEBI" id="CHEBI:30013"/>
        <dbReference type="ChEBI" id="CHEBI:30616"/>
        <dbReference type="ChEBI" id="CHEBI:61977"/>
        <dbReference type="ChEBI" id="CHEBI:456216"/>
        <dbReference type="EC" id="2.7.11.1"/>
    </reaction>
</comment>
<dbReference type="Proteomes" id="UP000589495">
    <property type="component" value="Unassembled WGS sequence"/>
</dbReference>
<dbReference type="Gene3D" id="3.30.200.20">
    <property type="entry name" value="Phosphorylase Kinase, domain 1"/>
    <property type="match status" value="1"/>
</dbReference>
<dbReference type="SUPFAM" id="SSF52540">
    <property type="entry name" value="P-loop containing nucleoside triphosphate hydrolases"/>
    <property type="match status" value="1"/>
</dbReference>
<dbReference type="Gene3D" id="2.30.30.40">
    <property type="entry name" value="SH3 Domains"/>
    <property type="match status" value="1"/>
</dbReference>
<dbReference type="SUPFAM" id="SSF50156">
    <property type="entry name" value="PDZ domain-like"/>
    <property type="match status" value="1"/>
</dbReference>
<dbReference type="FunFam" id="2.30.30.40:FF:000080">
    <property type="entry name" value="Peripheral plasma membrane protein CASK isoform X2"/>
    <property type="match status" value="1"/>
</dbReference>
<dbReference type="SUPFAM" id="SSF56112">
    <property type="entry name" value="Protein kinase-like (PK-like)"/>
    <property type="match status" value="1"/>
</dbReference>
<dbReference type="PANTHER" id="PTHR23122">
    <property type="entry name" value="MEMBRANE-ASSOCIATED GUANYLATE KINASE MAGUK"/>
    <property type="match status" value="1"/>
</dbReference>
<dbReference type="FunFam" id="3.40.50.300:FF:000146">
    <property type="entry name" value="MAGUK p55 subfamily member 6 isoform X1"/>
    <property type="match status" value="1"/>
</dbReference>
<dbReference type="Pfam" id="PF00625">
    <property type="entry name" value="Guanylate_kin"/>
    <property type="match status" value="1"/>
</dbReference>
<dbReference type="FunFam" id="1.10.510.10:FF:000062">
    <property type="entry name" value="peripheral plasma membrane protein CASK isoform X2"/>
    <property type="match status" value="1"/>
</dbReference>
<dbReference type="Gene3D" id="1.10.510.10">
    <property type="entry name" value="Transferase(Phosphotransferase) domain 1"/>
    <property type="match status" value="1"/>
</dbReference>
<keyword evidence="13" id="KW-0472">Membrane</keyword>
<organism evidence="19 20">
    <name type="scientific">Vireo altiloquus</name>
    <name type="common">Black-whiskered vireo</name>
    <name type="synonym">Muscicapa altiloqua</name>
    <dbReference type="NCBI Taxonomy" id="34956"/>
    <lineage>
        <taxon>Eukaryota</taxon>
        <taxon>Metazoa</taxon>
        <taxon>Chordata</taxon>
        <taxon>Craniata</taxon>
        <taxon>Vertebrata</taxon>
        <taxon>Euteleostomi</taxon>
        <taxon>Archelosauria</taxon>
        <taxon>Archosauria</taxon>
        <taxon>Dinosauria</taxon>
        <taxon>Saurischia</taxon>
        <taxon>Theropoda</taxon>
        <taxon>Coelurosauria</taxon>
        <taxon>Aves</taxon>
        <taxon>Neognathae</taxon>
        <taxon>Neoaves</taxon>
        <taxon>Telluraves</taxon>
        <taxon>Australaves</taxon>
        <taxon>Passeriformes</taxon>
        <taxon>Corvoidea</taxon>
        <taxon>Vireonidae</taxon>
        <taxon>Vireoninae</taxon>
        <taxon>Vireo</taxon>
    </lineage>
</organism>
<evidence type="ECO:0000256" key="8">
    <source>
        <dbReference type="ARBA" id="ARBA00047899"/>
    </source>
</evidence>
<dbReference type="PROSITE" id="PS50052">
    <property type="entry name" value="GUANYLATE_KINASE_2"/>
    <property type="match status" value="1"/>
</dbReference>
<dbReference type="InterPro" id="IPR014775">
    <property type="entry name" value="L27_C"/>
</dbReference>
<dbReference type="InterPro" id="IPR036892">
    <property type="entry name" value="L27_dom_sf"/>
</dbReference>
<dbReference type="Pfam" id="PF00595">
    <property type="entry name" value="PDZ"/>
    <property type="match status" value="1"/>
</dbReference>
<comment type="caution">
    <text evidence="19">The sequence shown here is derived from an EMBL/GenBank/DDBJ whole genome shotgun (WGS) entry which is preliminary data.</text>
</comment>
<keyword evidence="7" id="KW-0539">Nucleus</keyword>
<dbReference type="FunFam" id="2.30.42.10:FF:000016">
    <property type="entry name" value="peripheral plasma membrane protein CASK isoform X2"/>
    <property type="match status" value="1"/>
</dbReference>
<dbReference type="InterPro" id="IPR036028">
    <property type="entry name" value="SH3-like_dom_sf"/>
</dbReference>
<dbReference type="InterPro" id="IPR000719">
    <property type="entry name" value="Prot_kinase_dom"/>
</dbReference>
<dbReference type="Pfam" id="PF07653">
    <property type="entry name" value="SH3_2"/>
    <property type="match status" value="1"/>
</dbReference>
<evidence type="ECO:0000259" key="17">
    <source>
        <dbReference type="PROSITE" id="PS50106"/>
    </source>
</evidence>
<dbReference type="PROSITE" id="PS50106">
    <property type="entry name" value="PDZ"/>
    <property type="match status" value="1"/>
</dbReference>
<dbReference type="InterPro" id="IPR008145">
    <property type="entry name" value="GK/Ca_channel_bsu"/>
</dbReference>
<dbReference type="InterPro" id="IPR050716">
    <property type="entry name" value="MAGUK"/>
</dbReference>
<keyword evidence="13" id="KW-0812">Transmembrane</keyword>
<dbReference type="InterPro" id="IPR020590">
    <property type="entry name" value="Guanylate_kinase_CS"/>
</dbReference>
<dbReference type="InterPro" id="IPR001478">
    <property type="entry name" value="PDZ"/>
</dbReference>
<dbReference type="GO" id="GO:0005737">
    <property type="term" value="C:cytoplasm"/>
    <property type="evidence" value="ECO:0007669"/>
    <property type="project" value="UniProtKB-SubCell"/>
</dbReference>
<feature type="transmembrane region" description="Helical" evidence="13">
    <location>
        <begin position="148"/>
        <end position="167"/>
    </location>
</feature>
<evidence type="ECO:0000256" key="11">
    <source>
        <dbReference type="PROSITE-ProRule" id="PRU00192"/>
    </source>
</evidence>
<evidence type="ECO:0000256" key="10">
    <source>
        <dbReference type="ARBA" id="ARBA00077072"/>
    </source>
</evidence>
<keyword evidence="6" id="KW-0963">Cytoplasm</keyword>
<dbReference type="Gene3D" id="1.10.287.650">
    <property type="entry name" value="L27 domain"/>
    <property type="match status" value="2"/>
</dbReference>
<keyword evidence="20" id="KW-1185">Reference proteome</keyword>
<dbReference type="SUPFAM" id="SSF101288">
    <property type="entry name" value="L27 domain"/>
    <property type="match status" value="2"/>
</dbReference>
<evidence type="ECO:0000256" key="4">
    <source>
        <dbReference type="ARBA" id="ARBA00012513"/>
    </source>
</evidence>
<dbReference type="GO" id="GO:0071944">
    <property type="term" value="C:cell periphery"/>
    <property type="evidence" value="ECO:0007669"/>
    <property type="project" value="UniProtKB-ARBA"/>
</dbReference>
<dbReference type="EMBL" id="VZRF01002199">
    <property type="protein sequence ID" value="NWT09396.1"/>
    <property type="molecule type" value="Genomic_DNA"/>
</dbReference>
<dbReference type="InterPro" id="IPR011009">
    <property type="entry name" value="Kinase-like_dom_sf"/>
</dbReference>
<dbReference type="FunFam" id="3.30.63.10:FF:000004">
    <property type="entry name" value="peripheral plasma membrane protein CASK isoform X2"/>
    <property type="match status" value="1"/>
</dbReference>
<dbReference type="CDD" id="cd00071">
    <property type="entry name" value="GMPK"/>
    <property type="match status" value="1"/>
</dbReference>
<feature type="domain" description="L27" evidence="18">
    <location>
        <begin position="347"/>
        <end position="400"/>
    </location>
</feature>
<feature type="domain" description="Guanylate kinase-like" evidence="16">
    <location>
        <begin position="684"/>
        <end position="856"/>
    </location>
</feature>
<evidence type="ECO:0000256" key="5">
    <source>
        <dbReference type="ARBA" id="ARBA00022443"/>
    </source>
</evidence>
<dbReference type="AlphaFoldDB" id="A0A7K5KT79"/>
<evidence type="ECO:0000256" key="2">
    <source>
        <dbReference type="ARBA" id="ARBA00004496"/>
    </source>
</evidence>
<sequence length="871" mass="99088">SCTDLKREASICHMLKHPHIVELLETYSSDGMLYMVFEFMDGADLCFEIVKRADAGFVYSEAVASHYMRQILEALRYCHDNNIIHRDVKPHCVLLASKENSAPVKLGGFGVAIQLGESGLVAGGRVGTPHFMAPEVVKREPYGKPVDVWGCGVILFILLSGCLPFYGTKERLFEGIIKGKYKMNPRQWSHISESAKDLVRRMLMLDPAERITVYEALNHPWLKERDRYAYKIHLPETVEQLRKFNARRKLKGAVLAAVSSHKFNSFYGDPPEELPDFSEDPTSSGILTETVFIAVLDSLEEIHALTDCSEKDLDFLHSVFQDQHLHTLLDLYDKINTKSSPQIRNPPSDAVQRAKEVLEEISCYPENNDAKELKRILTQPHFMALLQTHDVVAHEVYSDEALRVTPPPTSPYLNGDSPESANGDMDMENVTRVRLVQFQKNTDEPMGITLKMNELNHCIVARIMHGGMIHRQGTLHVGDEIREINGISVANQTVEQLQKMLREMRGSITFKIVPSYRTQSSSCERDSPSTSRQSPANGHSSTNNSVSDLPSTTQPKGRQIYVRAQFEYDPAKDDLIPCKEAGIRFRVGDIIQIISKDDHNWWQGKLENSKNGTAGLIPSPELQEWRVACIAMEKTKQEQQASCTWFGKKKKQYKDKYLAKHNAVFDQLDLVTYEEVVKLPAFKRKTLVLLGAHGVGRRHIKNTLITKHPDRFAYPIPHTTRPPKKDEENGKNYYFVSHDQMMQDISNNEYLEYGSHEDAMYGTKLETIRKIHEQGLIAILDVEPQALKVLRTAEFAPFVVFIAAPTITPGINEDESLQRLQKESEILQRTYAHYFDLTIINNEIDETIRHLEEAIELVCTASQWVPVSWVY</sequence>
<protein>
    <recommendedName>
        <fullName evidence="4">non-specific serine/threonine protein kinase</fullName>
        <ecNumber evidence="4">2.7.11.1</ecNumber>
    </recommendedName>
    <alternativeName>
        <fullName evidence="10">Calcium/calmodulin-dependent serine protein kinase</fullName>
    </alternativeName>
</protein>
<keyword evidence="5 11" id="KW-0728">SH3 domain</keyword>
<dbReference type="Pfam" id="PF02828">
    <property type="entry name" value="L27"/>
    <property type="match status" value="2"/>
</dbReference>
<dbReference type="InterPro" id="IPR001452">
    <property type="entry name" value="SH3_domain"/>
</dbReference>
<dbReference type="CDD" id="cd12081">
    <property type="entry name" value="SH3_CASK"/>
    <property type="match status" value="1"/>
</dbReference>
<dbReference type="Gene3D" id="2.30.42.10">
    <property type="match status" value="1"/>
</dbReference>
<dbReference type="PROSITE" id="PS51022">
    <property type="entry name" value="L27"/>
    <property type="match status" value="2"/>
</dbReference>
<evidence type="ECO:0000256" key="6">
    <source>
        <dbReference type="ARBA" id="ARBA00022490"/>
    </source>
</evidence>
<accession>A0A7K5KT79</accession>
<dbReference type="Gene3D" id="3.40.50.300">
    <property type="entry name" value="P-loop containing nucleotide triphosphate hydrolases"/>
    <property type="match status" value="1"/>
</dbReference>
<dbReference type="EC" id="2.7.11.1" evidence="4"/>
<evidence type="ECO:0000256" key="3">
    <source>
        <dbReference type="ARBA" id="ARBA00007014"/>
    </source>
</evidence>
<feature type="non-terminal residue" evidence="19">
    <location>
        <position position="1"/>
    </location>
</feature>
<evidence type="ECO:0000259" key="16">
    <source>
        <dbReference type="PROSITE" id="PS50052"/>
    </source>
</evidence>
<dbReference type="SMART" id="SM00228">
    <property type="entry name" value="PDZ"/>
    <property type="match status" value="1"/>
</dbReference>
<dbReference type="InterPro" id="IPR027417">
    <property type="entry name" value="P-loop_NTPase"/>
</dbReference>
<dbReference type="GO" id="GO:0005634">
    <property type="term" value="C:nucleus"/>
    <property type="evidence" value="ECO:0007669"/>
    <property type="project" value="UniProtKB-SubCell"/>
</dbReference>
<evidence type="ECO:0000259" key="14">
    <source>
        <dbReference type="PROSITE" id="PS50002"/>
    </source>
</evidence>
<dbReference type="InterPro" id="IPR004172">
    <property type="entry name" value="L27_dom"/>
</dbReference>
<comment type="subcellular location">
    <subcellularLocation>
        <location evidence="2">Cytoplasm</location>
    </subcellularLocation>
    <subcellularLocation>
        <location evidence="1">Nucleus</location>
    </subcellularLocation>
</comment>
<dbReference type="SMART" id="SM00569">
    <property type="entry name" value="L27"/>
    <property type="match status" value="2"/>
</dbReference>
<dbReference type="SMART" id="SM00072">
    <property type="entry name" value="GuKc"/>
    <property type="match status" value="1"/>
</dbReference>
<feature type="region of interest" description="Disordered" evidence="12">
    <location>
        <begin position="519"/>
        <end position="555"/>
    </location>
</feature>
<feature type="domain" description="SH3" evidence="14">
    <location>
        <begin position="557"/>
        <end position="627"/>
    </location>
</feature>
<evidence type="ECO:0000313" key="19">
    <source>
        <dbReference type="EMBL" id="NWT09396.1"/>
    </source>
</evidence>
<evidence type="ECO:0000256" key="7">
    <source>
        <dbReference type="ARBA" id="ARBA00023242"/>
    </source>
</evidence>
<evidence type="ECO:0000256" key="1">
    <source>
        <dbReference type="ARBA" id="ARBA00004123"/>
    </source>
</evidence>
<evidence type="ECO:0000259" key="15">
    <source>
        <dbReference type="PROSITE" id="PS50011"/>
    </source>
</evidence>
<dbReference type="PROSITE" id="PS50002">
    <property type="entry name" value="SH3"/>
    <property type="match status" value="1"/>
</dbReference>
<name>A0A7K5KT79_VIRAL</name>
<evidence type="ECO:0000256" key="9">
    <source>
        <dbReference type="ARBA" id="ARBA00048977"/>
    </source>
</evidence>
<feature type="domain" description="Protein kinase" evidence="15">
    <location>
        <begin position="1"/>
        <end position="222"/>
    </location>
</feature>
<dbReference type="InterPro" id="IPR035473">
    <property type="entry name" value="CASK_SH3"/>
</dbReference>
<gene>
    <name evidence="19" type="primary">Cask</name>
    <name evidence="19" type="ORF">VIRALT_R08746</name>
</gene>
<evidence type="ECO:0000256" key="13">
    <source>
        <dbReference type="SAM" id="Phobius"/>
    </source>
</evidence>
<proteinExistence type="inferred from homology"/>
<dbReference type="Gene3D" id="6.10.140.620">
    <property type="match status" value="1"/>
</dbReference>
<dbReference type="SUPFAM" id="SSF50044">
    <property type="entry name" value="SH3-domain"/>
    <property type="match status" value="1"/>
</dbReference>
<comment type="catalytic activity">
    <reaction evidence="9">
        <text>L-seryl-[protein] + ATP = O-phospho-L-seryl-[protein] + ADP + H(+)</text>
        <dbReference type="Rhea" id="RHEA:17989"/>
        <dbReference type="Rhea" id="RHEA-COMP:9863"/>
        <dbReference type="Rhea" id="RHEA-COMP:11604"/>
        <dbReference type="ChEBI" id="CHEBI:15378"/>
        <dbReference type="ChEBI" id="CHEBI:29999"/>
        <dbReference type="ChEBI" id="CHEBI:30616"/>
        <dbReference type="ChEBI" id="CHEBI:83421"/>
        <dbReference type="ChEBI" id="CHEBI:456216"/>
        <dbReference type="EC" id="2.7.11.1"/>
    </reaction>
    <physiologicalReaction direction="left-to-right" evidence="9">
        <dbReference type="Rhea" id="RHEA:17990"/>
    </physiologicalReaction>
</comment>
<dbReference type="PROSITE" id="PS00856">
    <property type="entry name" value="GUANYLATE_KINASE_1"/>
    <property type="match status" value="1"/>
</dbReference>
<keyword evidence="13" id="KW-1133">Transmembrane helix</keyword>
<evidence type="ECO:0000313" key="20">
    <source>
        <dbReference type="Proteomes" id="UP000589495"/>
    </source>
</evidence>
<dbReference type="GO" id="GO:0005524">
    <property type="term" value="F:ATP binding"/>
    <property type="evidence" value="ECO:0007669"/>
    <property type="project" value="InterPro"/>
</dbReference>
<dbReference type="Pfam" id="PF00069">
    <property type="entry name" value="Pkinase"/>
    <property type="match status" value="1"/>
</dbReference>
<feature type="domain" description="L27" evidence="18">
    <location>
        <begin position="288"/>
        <end position="343"/>
    </location>
</feature>
<dbReference type="InterPro" id="IPR008144">
    <property type="entry name" value="Guanylate_kin-like_dom"/>
</dbReference>
<evidence type="ECO:0000256" key="12">
    <source>
        <dbReference type="SAM" id="MobiDB-lite"/>
    </source>
</evidence>
<dbReference type="Gene3D" id="3.30.63.10">
    <property type="entry name" value="Guanylate Kinase phosphate binding domain"/>
    <property type="match status" value="1"/>
</dbReference>
<feature type="domain" description="PDZ" evidence="17">
    <location>
        <begin position="435"/>
        <end position="516"/>
    </location>
</feature>
<feature type="non-terminal residue" evidence="19">
    <location>
        <position position="871"/>
    </location>
</feature>
<dbReference type="SMART" id="SM00326">
    <property type="entry name" value="SH3"/>
    <property type="match status" value="1"/>
</dbReference>
<dbReference type="InterPro" id="IPR036034">
    <property type="entry name" value="PDZ_sf"/>
</dbReference>
<comment type="similarity">
    <text evidence="3">Belongs to the MAGUK family.</text>
</comment>
<dbReference type="PROSITE" id="PS50011">
    <property type="entry name" value="PROTEIN_KINASE_DOM"/>
    <property type="match status" value="1"/>
</dbReference>
<dbReference type="CDD" id="cd10831">
    <property type="entry name" value="PDZ_CASK-like"/>
    <property type="match status" value="1"/>
</dbReference>
<dbReference type="GO" id="GO:0004674">
    <property type="term" value="F:protein serine/threonine kinase activity"/>
    <property type="evidence" value="ECO:0007669"/>
    <property type="project" value="UniProtKB-EC"/>
</dbReference>
<evidence type="ECO:0000259" key="18">
    <source>
        <dbReference type="PROSITE" id="PS51022"/>
    </source>
</evidence>
<reference evidence="19 20" key="1">
    <citation type="submission" date="2019-09" db="EMBL/GenBank/DDBJ databases">
        <title>Bird 10,000 Genomes (B10K) Project - Family phase.</title>
        <authorList>
            <person name="Zhang G."/>
        </authorList>
    </citation>
    <scope>NUCLEOTIDE SEQUENCE [LARGE SCALE GENOMIC DNA]</scope>
    <source>
        <strain evidence="19">B10K-DU-001-22</strain>
        <tissue evidence="19">Muscle</tissue>
    </source>
</reference>